<dbReference type="Pfam" id="PF13500">
    <property type="entry name" value="AAA_26"/>
    <property type="match status" value="1"/>
</dbReference>
<feature type="binding site" evidence="8">
    <location>
        <position position="55"/>
    </location>
    <ligand>
        <name>ATP</name>
        <dbReference type="ChEBI" id="CHEBI:30616"/>
    </ligand>
</feature>
<proteinExistence type="inferred from homology"/>
<dbReference type="RefSeq" id="WP_266065593.1">
    <property type="nucleotide sequence ID" value="NZ_JAPHQB010000001.1"/>
</dbReference>
<keyword evidence="1 8" id="KW-0963">Cytoplasm</keyword>
<comment type="function">
    <text evidence="8">Catalyzes a mechanistically unusual reaction, the ATP-dependent insertion of CO2 between the N7 and N8 nitrogen atoms of 7,8-diaminopelargonic acid (DAPA, also called 7,8-diammoniononanoate) to form a ureido ring.</text>
</comment>
<dbReference type="Proteomes" id="UP001209730">
    <property type="component" value="Unassembled WGS sequence"/>
</dbReference>
<evidence type="ECO:0000256" key="2">
    <source>
        <dbReference type="ARBA" id="ARBA00022598"/>
    </source>
</evidence>
<evidence type="ECO:0000256" key="3">
    <source>
        <dbReference type="ARBA" id="ARBA00022723"/>
    </source>
</evidence>
<comment type="caution">
    <text evidence="8">Lacks conserved residue(s) required for the propagation of feature annotation.</text>
</comment>
<dbReference type="GO" id="GO:0005524">
    <property type="term" value="F:ATP binding"/>
    <property type="evidence" value="ECO:0007669"/>
    <property type="project" value="UniProtKB-UniRule"/>
</dbReference>
<comment type="catalytic activity">
    <reaction evidence="8">
        <text>(7R,8S)-7,8-diammoniononanoate + CO2 + ATP = (4R,5S)-dethiobiotin + ADP + phosphate + 3 H(+)</text>
        <dbReference type="Rhea" id="RHEA:15805"/>
        <dbReference type="ChEBI" id="CHEBI:15378"/>
        <dbReference type="ChEBI" id="CHEBI:16526"/>
        <dbReference type="ChEBI" id="CHEBI:30616"/>
        <dbReference type="ChEBI" id="CHEBI:43474"/>
        <dbReference type="ChEBI" id="CHEBI:149469"/>
        <dbReference type="ChEBI" id="CHEBI:149473"/>
        <dbReference type="ChEBI" id="CHEBI:456216"/>
        <dbReference type="EC" id="6.3.3.3"/>
    </reaction>
</comment>
<comment type="cofactor">
    <cofactor evidence="8">
        <name>Mg(2+)</name>
        <dbReference type="ChEBI" id="CHEBI:18420"/>
    </cofactor>
</comment>
<comment type="subcellular location">
    <subcellularLocation>
        <location evidence="8">Cytoplasm</location>
    </subcellularLocation>
</comment>
<dbReference type="InterPro" id="IPR027417">
    <property type="entry name" value="P-loop_NTPase"/>
</dbReference>
<comment type="caution">
    <text evidence="9">The sequence shown here is derived from an EMBL/GenBank/DDBJ whole genome shotgun (WGS) entry which is preliminary data.</text>
</comment>
<dbReference type="GO" id="GO:0004141">
    <property type="term" value="F:dethiobiotin synthase activity"/>
    <property type="evidence" value="ECO:0007669"/>
    <property type="project" value="UniProtKB-UniRule"/>
</dbReference>
<dbReference type="GO" id="GO:0009102">
    <property type="term" value="P:biotin biosynthetic process"/>
    <property type="evidence" value="ECO:0007669"/>
    <property type="project" value="UniProtKB-UniRule"/>
</dbReference>
<dbReference type="InterPro" id="IPR004472">
    <property type="entry name" value="DTB_synth_BioD"/>
</dbReference>
<name>A0AB35HSW6_MICTH</name>
<feature type="binding site" evidence="8">
    <location>
        <position position="42"/>
    </location>
    <ligand>
        <name>substrate</name>
    </ligand>
</feature>
<dbReference type="CDD" id="cd03109">
    <property type="entry name" value="DTBS"/>
    <property type="match status" value="1"/>
</dbReference>
<keyword evidence="5 8" id="KW-0093">Biotin biosynthesis</keyword>
<evidence type="ECO:0000256" key="8">
    <source>
        <dbReference type="HAMAP-Rule" id="MF_00336"/>
    </source>
</evidence>
<evidence type="ECO:0000256" key="5">
    <source>
        <dbReference type="ARBA" id="ARBA00022756"/>
    </source>
</evidence>
<feature type="active site" evidence="8">
    <location>
        <position position="38"/>
    </location>
</feature>
<dbReference type="PANTHER" id="PTHR43210:SF5">
    <property type="entry name" value="DETHIOBIOTIN SYNTHETASE"/>
    <property type="match status" value="1"/>
</dbReference>
<dbReference type="PIRSF" id="PIRSF006755">
    <property type="entry name" value="DTB_synth"/>
    <property type="match status" value="1"/>
</dbReference>
<dbReference type="GO" id="GO:0000287">
    <property type="term" value="F:magnesium ion binding"/>
    <property type="evidence" value="ECO:0007669"/>
    <property type="project" value="UniProtKB-UniRule"/>
</dbReference>
<accession>A0AB35HSW6</accession>
<dbReference type="EC" id="6.3.3.3" evidence="8"/>
<evidence type="ECO:0000256" key="4">
    <source>
        <dbReference type="ARBA" id="ARBA00022741"/>
    </source>
</evidence>
<comment type="similarity">
    <text evidence="8">Belongs to the dethiobiotin synthetase family.</text>
</comment>
<evidence type="ECO:0000313" key="9">
    <source>
        <dbReference type="EMBL" id="MCX2800356.1"/>
    </source>
</evidence>
<feature type="binding site" evidence="8">
    <location>
        <begin position="13"/>
        <end position="18"/>
    </location>
    <ligand>
        <name>ATP</name>
        <dbReference type="ChEBI" id="CHEBI:30616"/>
    </ligand>
</feature>
<evidence type="ECO:0000256" key="7">
    <source>
        <dbReference type="ARBA" id="ARBA00022842"/>
    </source>
</evidence>
<evidence type="ECO:0000256" key="6">
    <source>
        <dbReference type="ARBA" id="ARBA00022840"/>
    </source>
</evidence>
<keyword evidence="7 8" id="KW-0460">Magnesium</keyword>
<dbReference type="FunFam" id="3.40.50.300:FF:000292">
    <property type="entry name" value="ATP-dependent dethiobiotin synthetase BioD"/>
    <property type="match status" value="1"/>
</dbReference>
<sequence length="227" mass="23736">MAQCYFVAGTDTEVGKTYTTAALLASAAARGLRTAAVKPVASGCEETADGLRNSDALLLQEAMTLDLPYQQVNPFALAPAIAPHIAAREAGRRLDLGRMAGVCRGVMSAGADLVLIEGAGGWRTPLGPGAFLSQLPRELNIPVILVVGMRLGCINHALLSAEAIRRDGLALAGWVANFIGRDMARAEENLATLRSLVPAPLLGTLPFDTAADYRRAAVHLDLAPLLG</sequence>
<dbReference type="GO" id="GO:0042803">
    <property type="term" value="F:protein homodimerization activity"/>
    <property type="evidence" value="ECO:0007669"/>
    <property type="project" value="UniProtKB-ARBA"/>
</dbReference>
<organism evidence="9 10">
    <name type="scientific">Microbulbifer thermotolerans</name>
    <dbReference type="NCBI Taxonomy" id="252514"/>
    <lineage>
        <taxon>Bacteria</taxon>
        <taxon>Pseudomonadati</taxon>
        <taxon>Pseudomonadota</taxon>
        <taxon>Gammaproteobacteria</taxon>
        <taxon>Cellvibrionales</taxon>
        <taxon>Microbulbiferaceae</taxon>
        <taxon>Microbulbifer</taxon>
    </lineage>
</organism>
<comment type="subunit">
    <text evidence="8">Homodimer.</text>
</comment>
<reference evidence="9" key="1">
    <citation type="submission" date="2022-11" db="EMBL/GenBank/DDBJ databases">
        <title>Chitin-degrading and fungicidal potential of chitinolytic bacterial strains from marine environment of the Pacific Ocean regions.</title>
        <authorList>
            <person name="Pentekhina I."/>
            <person name="Nedashkovskaya O."/>
            <person name="Seitkalieva A."/>
            <person name="Podvolotskaya A."/>
            <person name="Tekutyeva L."/>
            <person name="Balabanova L."/>
        </authorList>
    </citation>
    <scope>NUCLEOTIDE SEQUENCE</scope>
    <source>
        <strain evidence="9">KMM 6838</strain>
    </source>
</reference>
<dbReference type="GO" id="GO:0005829">
    <property type="term" value="C:cytosol"/>
    <property type="evidence" value="ECO:0007669"/>
    <property type="project" value="TreeGrafter"/>
</dbReference>
<feature type="binding site" evidence="8">
    <location>
        <begin position="117"/>
        <end position="120"/>
    </location>
    <ligand>
        <name>ATP</name>
        <dbReference type="ChEBI" id="CHEBI:30616"/>
    </ligand>
</feature>
<comment type="pathway">
    <text evidence="8">Cofactor biosynthesis; biotin biosynthesis; biotin from 7,8-diaminononanoate: step 1/2.</text>
</comment>
<feature type="binding site" evidence="8">
    <location>
        <position position="55"/>
    </location>
    <ligand>
        <name>Mg(2+)</name>
        <dbReference type="ChEBI" id="CHEBI:18420"/>
    </ligand>
</feature>
<keyword evidence="2 8" id="KW-0436">Ligase</keyword>
<keyword evidence="3 8" id="KW-0479">Metal-binding</keyword>
<dbReference type="NCBIfam" id="TIGR00347">
    <property type="entry name" value="bioD"/>
    <property type="match status" value="1"/>
</dbReference>
<dbReference type="AlphaFoldDB" id="A0AB35HSW6"/>
<feature type="binding site" evidence="8">
    <location>
        <position position="17"/>
    </location>
    <ligand>
        <name>Mg(2+)</name>
        <dbReference type="ChEBI" id="CHEBI:18420"/>
    </ligand>
</feature>
<evidence type="ECO:0000313" key="10">
    <source>
        <dbReference type="Proteomes" id="UP001209730"/>
    </source>
</evidence>
<dbReference type="Gene3D" id="3.40.50.300">
    <property type="entry name" value="P-loop containing nucleotide triphosphate hydrolases"/>
    <property type="match status" value="1"/>
</dbReference>
<dbReference type="EMBL" id="JAPHQB010000001">
    <property type="protein sequence ID" value="MCX2800356.1"/>
    <property type="molecule type" value="Genomic_DNA"/>
</dbReference>
<feature type="binding site" evidence="8">
    <location>
        <position position="117"/>
    </location>
    <ligand>
        <name>Mg(2+)</name>
        <dbReference type="ChEBI" id="CHEBI:18420"/>
    </ligand>
</feature>
<keyword evidence="4 8" id="KW-0547">Nucleotide-binding</keyword>
<keyword evidence="6 8" id="KW-0067">ATP-binding</keyword>
<dbReference type="PANTHER" id="PTHR43210">
    <property type="entry name" value="DETHIOBIOTIN SYNTHETASE"/>
    <property type="match status" value="1"/>
</dbReference>
<dbReference type="SUPFAM" id="SSF52540">
    <property type="entry name" value="P-loop containing nucleoside triphosphate hydrolases"/>
    <property type="match status" value="1"/>
</dbReference>
<dbReference type="HAMAP" id="MF_00336">
    <property type="entry name" value="BioD"/>
    <property type="match status" value="1"/>
</dbReference>
<protein>
    <recommendedName>
        <fullName evidence="8">ATP-dependent dethiobiotin synthetase BioD</fullName>
        <ecNumber evidence="8">6.3.3.3</ecNumber>
    </recommendedName>
    <alternativeName>
        <fullName evidence="8">DTB synthetase</fullName>
        <shortName evidence="8">DTBS</shortName>
    </alternativeName>
    <alternativeName>
        <fullName evidence="8">Dethiobiotin synthase</fullName>
    </alternativeName>
</protein>
<gene>
    <name evidence="8 9" type="primary">bioD</name>
    <name evidence="9" type="ORF">OQJ68_00990</name>
</gene>
<evidence type="ECO:0000256" key="1">
    <source>
        <dbReference type="ARBA" id="ARBA00022490"/>
    </source>
</evidence>